<dbReference type="Proteomes" id="UP001732700">
    <property type="component" value="Chromosome 2A"/>
</dbReference>
<proteinExistence type="predicted"/>
<evidence type="ECO:0000313" key="2">
    <source>
        <dbReference type="Proteomes" id="UP001732700"/>
    </source>
</evidence>
<dbReference type="EnsemblPlants" id="AVESA.00010b.r2.2AG0220550.1">
    <property type="protein sequence ID" value="AVESA.00010b.r2.2AG0220550.1.CDS"/>
    <property type="gene ID" value="AVESA.00010b.r2.2AG0220550"/>
</dbReference>
<sequence length="128" mass="14203">MASLVKVLLVEDTRVDAMVLSAMLRKLHCEITMAMNGKESVDLFIEGRKFDIVFCDKDMPIMSGPEAVEKIRAMGESDVKIVGISANNNAQEVFMSAGADMFVPKPMKFDVLEAMIQEVINKKNNTMV</sequence>
<organism evidence="1 2">
    <name type="scientific">Avena sativa</name>
    <name type="common">Oat</name>
    <dbReference type="NCBI Taxonomy" id="4498"/>
    <lineage>
        <taxon>Eukaryota</taxon>
        <taxon>Viridiplantae</taxon>
        <taxon>Streptophyta</taxon>
        <taxon>Embryophyta</taxon>
        <taxon>Tracheophyta</taxon>
        <taxon>Spermatophyta</taxon>
        <taxon>Magnoliopsida</taxon>
        <taxon>Liliopsida</taxon>
        <taxon>Poales</taxon>
        <taxon>Poaceae</taxon>
        <taxon>BOP clade</taxon>
        <taxon>Pooideae</taxon>
        <taxon>Poodae</taxon>
        <taxon>Poeae</taxon>
        <taxon>Poeae Chloroplast Group 1 (Aveneae type)</taxon>
        <taxon>Aveninae</taxon>
        <taxon>Avena</taxon>
    </lineage>
</organism>
<reference evidence="1" key="1">
    <citation type="submission" date="2021-05" db="EMBL/GenBank/DDBJ databases">
        <authorList>
            <person name="Scholz U."/>
            <person name="Mascher M."/>
            <person name="Fiebig A."/>
        </authorList>
    </citation>
    <scope>NUCLEOTIDE SEQUENCE [LARGE SCALE GENOMIC DNA]</scope>
</reference>
<reference evidence="1" key="2">
    <citation type="submission" date="2025-09" db="UniProtKB">
        <authorList>
            <consortium name="EnsemblPlants"/>
        </authorList>
    </citation>
    <scope>IDENTIFICATION</scope>
</reference>
<evidence type="ECO:0000313" key="1">
    <source>
        <dbReference type="EnsemblPlants" id="AVESA.00010b.r2.2AG0220550.1.CDS"/>
    </source>
</evidence>
<accession>A0ACD5UAV2</accession>
<name>A0ACD5UAV2_AVESA</name>
<keyword evidence="2" id="KW-1185">Reference proteome</keyword>
<protein>
    <submittedName>
        <fullName evidence="1">Uncharacterized protein</fullName>
    </submittedName>
</protein>